<gene>
    <name evidence="1" type="ORF">BHK98_05665</name>
</gene>
<evidence type="ECO:0000313" key="2">
    <source>
        <dbReference type="Proteomes" id="UP000187404"/>
    </source>
</evidence>
<dbReference type="RefSeq" id="WP_075712587.1">
    <property type="nucleotide sequence ID" value="NZ_MJIE01000001.1"/>
</dbReference>
<reference evidence="1 2" key="1">
    <citation type="journal article" date="2016" name="Appl. Environ. Microbiol.">
        <title>Function and Phylogeny of Bacterial Butyryl Coenzyme A:Acetate Transferases and Their Diversity in the Proximal Colon of Swine.</title>
        <authorList>
            <person name="Trachsel J."/>
            <person name="Bayles D.O."/>
            <person name="Looft T."/>
            <person name="Levine U.Y."/>
            <person name="Allen H.K."/>
        </authorList>
    </citation>
    <scope>NUCLEOTIDE SEQUENCE [LARGE SCALE GENOMIC DNA]</scope>
    <source>
        <strain evidence="1 2">68-3-10</strain>
    </source>
</reference>
<proteinExistence type="predicted"/>
<comment type="caution">
    <text evidence="1">The sequence shown here is derived from an EMBL/GenBank/DDBJ whole genome shotgun (WGS) entry which is preliminary data.</text>
</comment>
<accession>A0A1Q9JHF0</accession>
<dbReference type="EMBL" id="MJIE01000001">
    <property type="protein sequence ID" value="OLR55595.1"/>
    <property type="molecule type" value="Genomic_DNA"/>
</dbReference>
<protein>
    <submittedName>
        <fullName evidence="1">Uncharacterized protein</fullName>
    </submittedName>
</protein>
<dbReference type="OrthoDB" id="3191813at2"/>
<dbReference type="AlphaFoldDB" id="A0A1Q9JHF0"/>
<dbReference type="Proteomes" id="UP000187404">
    <property type="component" value="Unassembled WGS sequence"/>
</dbReference>
<keyword evidence="2" id="KW-1185">Reference proteome</keyword>
<organism evidence="1 2">
    <name type="scientific">Hornefia porci</name>
    <dbReference type="NCBI Taxonomy" id="2652292"/>
    <lineage>
        <taxon>Bacteria</taxon>
        <taxon>Bacillati</taxon>
        <taxon>Bacillota</taxon>
        <taxon>Clostridia</taxon>
        <taxon>Peptostreptococcales</taxon>
        <taxon>Anaerovoracaceae</taxon>
        <taxon>Hornefia</taxon>
    </lineage>
</organism>
<sequence>MGLFSRKNKTASPEEIAAKQENRKLLEQFQVTKAWGVKKYRTAMQFIYDEARRCFVVAEGPEETFREREPYVIRFDQVNSMALEVDEYWSEEGGQYSPRGFGQLTQEKYKDVFWRYDFYLIIRTDHPYAGTIRYKMNFKTTVMKVPERGFMYRRGLEIGGAYEGEDIRRLISKIEKELNRDEKGIRREAAVGILTNTDPEGVTGKLVKGYYDEKTLNKIENLLNHAKRGERIRMLFVPPTCGEN</sequence>
<evidence type="ECO:0000313" key="1">
    <source>
        <dbReference type="EMBL" id="OLR55595.1"/>
    </source>
</evidence>
<name>A0A1Q9JHF0_9FIRM</name>